<dbReference type="GO" id="GO:0050667">
    <property type="term" value="P:homocysteine metabolic process"/>
    <property type="evidence" value="ECO:0007669"/>
    <property type="project" value="TreeGrafter"/>
</dbReference>
<evidence type="ECO:0000256" key="3">
    <source>
        <dbReference type="ARBA" id="ARBA00022679"/>
    </source>
</evidence>
<comment type="cofactor">
    <cofactor evidence="7">
        <name>Zn(2+)</name>
        <dbReference type="ChEBI" id="CHEBI:29105"/>
    </cofactor>
</comment>
<keyword evidence="7" id="KW-0862">Zinc</keyword>
<evidence type="ECO:0000256" key="1">
    <source>
        <dbReference type="ARBA" id="ARBA00010398"/>
    </source>
</evidence>
<dbReference type="InterPro" id="IPR003726">
    <property type="entry name" value="HCY_dom"/>
</dbReference>
<reference evidence="9 10" key="1">
    <citation type="submission" date="2018-12" db="EMBL/GenBank/DDBJ databases">
        <title>Genome sequence from the cellulolytic species, Caldicellulosiruptor changbaiensis.</title>
        <authorList>
            <person name="Blumer-Schuette S.E."/>
            <person name="Mendoza C."/>
        </authorList>
    </citation>
    <scope>NUCLEOTIDE SEQUENCE [LARGE SCALE GENOMIC DNA]</scope>
    <source>
        <strain evidence="9 10">CBS-Z</strain>
    </source>
</reference>
<dbReference type="SUPFAM" id="SSF82282">
    <property type="entry name" value="Homocysteine S-methyltransferase"/>
    <property type="match status" value="1"/>
</dbReference>
<evidence type="ECO:0000256" key="4">
    <source>
        <dbReference type="ARBA" id="ARBA00022691"/>
    </source>
</evidence>
<sequence>MDVILFKNDVYKKVLVFDGAMGTQLIQNGLKEDECPDLWSLTKPDVIAKIHRDYFEAGSDCVETNTFGANREKLKKYGLENEVEKINKAAILLAKDVAKEYGGYVGLSVGPTGRLMRPSGDLEFDEAESVFYEQILAGIEAGADFISIETMSDIKEAKAAFLAYKRAKENANKDVACLVSLTFEENKRLLMGTPPEVAAYFFSFIGADLVGANCSGGAKQLLDVIKSMIGFSFVPLSTKPNAGLPKMIDGKVIYEDCIADFESSTEEFIQSGVRLYGGCCGTNPEYIKAIAKLVKGKNILFESDAEKRFITSIYSILDVSSKFSVYEFKLTNDFSQESIFELVGIEEDSILVDIDEGVEQEILKSFLLESQDFSKKPYIFNIKTKEQADLIDRYYFGVYGSVSNLCGSSGIKVEI</sequence>
<dbReference type="InterPro" id="IPR036589">
    <property type="entry name" value="HCY_dom_sf"/>
</dbReference>
<keyword evidence="5 7" id="KW-0479">Metal-binding</keyword>
<evidence type="ECO:0000313" key="9">
    <source>
        <dbReference type="EMBL" id="AZT89661.1"/>
    </source>
</evidence>
<dbReference type="Proteomes" id="UP000282930">
    <property type="component" value="Chromosome"/>
</dbReference>
<evidence type="ECO:0000313" key="10">
    <source>
        <dbReference type="Proteomes" id="UP000282930"/>
    </source>
</evidence>
<dbReference type="RefSeq" id="WP_127351267.1">
    <property type="nucleotide sequence ID" value="NZ_CP034791.1"/>
</dbReference>
<evidence type="ECO:0000256" key="6">
    <source>
        <dbReference type="ARBA" id="ARBA00023285"/>
    </source>
</evidence>
<evidence type="ECO:0000256" key="5">
    <source>
        <dbReference type="ARBA" id="ARBA00022723"/>
    </source>
</evidence>
<feature type="binding site" evidence="7">
    <location>
        <position position="214"/>
    </location>
    <ligand>
        <name>Zn(2+)</name>
        <dbReference type="ChEBI" id="CHEBI:29105"/>
    </ligand>
</feature>
<keyword evidence="6" id="KW-0170">Cobalt</keyword>
<dbReference type="AlphaFoldDB" id="A0A3T0D2Z8"/>
<dbReference type="InterPro" id="IPR050554">
    <property type="entry name" value="Met_Synthase/Corrinoid"/>
</dbReference>
<protein>
    <submittedName>
        <fullName evidence="9">Homocysteine methyltransferase</fullName>
    </submittedName>
</protein>
<evidence type="ECO:0000256" key="7">
    <source>
        <dbReference type="PROSITE-ProRule" id="PRU00333"/>
    </source>
</evidence>
<dbReference type="GO" id="GO:0046653">
    <property type="term" value="P:tetrahydrofolate metabolic process"/>
    <property type="evidence" value="ECO:0007669"/>
    <property type="project" value="TreeGrafter"/>
</dbReference>
<keyword evidence="2 7" id="KW-0489">Methyltransferase</keyword>
<dbReference type="EMBL" id="CP034791">
    <property type="protein sequence ID" value="AZT89661.1"/>
    <property type="molecule type" value="Genomic_DNA"/>
</dbReference>
<evidence type="ECO:0000259" key="8">
    <source>
        <dbReference type="PROSITE" id="PS50970"/>
    </source>
</evidence>
<dbReference type="GO" id="GO:0008705">
    <property type="term" value="F:methionine synthase activity"/>
    <property type="evidence" value="ECO:0007669"/>
    <property type="project" value="TreeGrafter"/>
</dbReference>
<accession>A0A3T0D2Z8</accession>
<keyword evidence="3 7" id="KW-0808">Transferase</keyword>
<name>A0A3T0D2Z8_9FIRM</name>
<feature type="binding site" evidence="7">
    <location>
        <position position="279"/>
    </location>
    <ligand>
        <name>Zn(2+)</name>
        <dbReference type="ChEBI" id="CHEBI:29105"/>
    </ligand>
</feature>
<dbReference type="GO" id="GO:0032259">
    <property type="term" value="P:methylation"/>
    <property type="evidence" value="ECO:0007669"/>
    <property type="project" value="UniProtKB-KW"/>
</dbReference>
<proteinExistence type="inferred from homology"/>
<keyword evidence="4" id="KW-0949">S-adenosyl-L-methionine</keyword>
<keyword evidence="10" id="KW-1185">Reference proteome</keyword>
<dbReference type="GO" id="GO:0046872">
    <property type="term" value="F:metal ion binding"/>
    <property type="evidence" value="ECO:0007669"/>
    <property type="project" value="UniProtKB-KW"/>
</dbReference>
<dbReference type="PANTHER" id="PTHR45833">
    <property type="entry name" value="METHIONINE SYNTHASE"/>
    <property type="match status" value="1"/>
</dbReference>
<dbReference type="KEGG" id="ccha:ELD05_02755"/>
<dbReference type="PROSITE" id="PS50970">
    <property type="entry name" value="HCY"/>
    <property type="match status" value="1"/>
</dbReference>
<evidence type="ECO:0000256" key="2">
    <source>
        <dbReference type="ARBA" id="ARBA00022603"/>
    </source>
</evidence>
<dbReference type="PANTHER" id="PTHR45833:SF1">
    <property type="entry name" value="METHIONINE SYNTHASE"/>
    <property type="match status" value="1"/>
</dbReference>
<dbReference type="Pfam" id="PF02574">
    <property type="entry name" value="S-methyl_trans"/>
    <property type="match status" value="1"/>
</dbReference>
<dbReference type="GO" id="GO:0005829">
    <property type="term" value="C:cytosol"/>
    <property type="evidence" value="ECO:0007669"/>
    <property type="project" value="TreeGrafter"/>
</dbReference>
<organism evidence="9 10">
    <name type="scientific">Caldicellulosiruptor changbaiensis</name>
    <dbReference type="NCBI Taxonomy" id="1222016"/>
    <lineage>
        <taxon>Bacteria</taxon>
        <taxon>Bacillati</taxon>
        <taxon>Bacillota</taxon>
        <taxon>Bacillota incertae sedis</taxon>
        <taxon>Caldicellulosiruptorales</taxon>
        <taxon>Caldicellulosiruptoraceae</taxon>
        <taxon>Caldicellulosiruptor</taxon>
    </lineage>
</organism>
<gene>
    <name evidence="9" type="ORF">ELD05_02755</name>
</gene>
<comment type="similarity">
    <text evidence="1">Belongs to the vitamin-B12 dependent methionine synthase family.</text>
</comment>
<feature type="domain" description="Hcy-binding" evidence="8">
    <location>
        <begin position="3"/>
        <end position="294"/>
    </location>
</feature>
<feature type="binding site" evidence="7">
    <location>
        <position position="280"/>
    </location>
    <ligand>
        <name>Zn(2+)</name>
        <dbReference type="ChEBI" id="CHEBI:29105"/>
    </ligand>
</feature>
<dbReference type="Gene3D" id="3.20.20.330">
    <property type="entry name" value="Homocysteine-binding-like domain"/>
    <property type="match status" value="1"/>
</dbReference>